<reference evidence="2" key="2">
    <citation type="submission" date="2021-04" db="EMBL/GenBank/DDBJ databases">
        <authorList>
            <person name="Gilroy R."/>
        </authorList>
    </citation>
    <scope>NUCLEOTIDE SEQUENCE</scope>
    <source>
        <strain evidence="2">CHK196-3914</strain>
    </source>
</reference>
<evidence type="ECO:0000313" key="3">
    <source>
        <dbReference type="Proteomes" id="UP000824116"/>
    </source>
</evidence>
<organism evidence="2 3">
    <name type="scientific">Candidatus Mediterraneibacter stercoravium</name>
    <dbReference type="NCBI Taxonomy" id="2838685"/>
    <lineage>
        <taxon>Bacteria</taxon>
        <taxon>Bacillati</taxon>
        <taxon>Bacillota</taxon>
        <taxon>Clostridia</taxon>
        <taxon>Lachnospirales</taxon>
        <taxon>Lachnospiraceae</taxon>
        <taxon>Mediterraneibacter</taxon>
    </lineage>
</organism>
<accession>A0A9D2K2U6</accession>
<dbReference type="Gene3D" id="2.60.200.20">
    <property type="match status" value="1"/>
</dbReference>
<dbReference type="PROSITE" id="PS50006">
    <property type="entry name" value="FHA_DOMAIN"/>
    <property type="match status" value="1"/>
</dbReference>
<dbReference type="EMBL" id="DXAY01000181">
    <property type="protein sequence ID" value="HIZ75099.1"/>
    <property type="molecule type" value="Genomic_DNA"/>
</dbReference>
<evidence type="ECO:0000259" key="1">
    <source>
        <dbReference type="PROSITE" id="PS50006"/>
    </source>
</evidence>
<dbReference type="CDD" id="cd00060">
    <property type="entry name" value="FHA"/>
    <property type="match status" value="1"/>
</dbReference>
<dbReference type="Pfam" id="PF00498">
    <property type="entry name" value="FHA"/>
    <property type="match status" value="1"/>
</dbReference>
<dbReference type="AlphaFoldDB" id="A0A9D2K2U6"/>
<dbReference type="InterPro" id="IPR000253">
    <property type="entry name" value="FHA_dom"/>
</dbReference>
<evidence type="ECO:0000313" key="2">
    <source>
        <dbReference type="EMBL" id="HIZ75099.1"/>
    </source>
</evidence>
<proteinExistence type="predicted"/>
<gene>
    <name evidence="2" type="ORF">H9723_07665</name>
</gene>
<dbReference type="InterPro" id="IPR008984">
    <property type="entry name" value="SMAD_FHA_dom_sf"/>
</dbReference>
<name>A0A9D2K2U6_9FIRM</name>
<feature type="domain" description="FHA" evidence="1">
    <location>
        <begin position="84"/>
        <end position="129"/>
    </location>
</feature>
<sequence>MLAVLIVIIVLALTGIVLWVRHSLSKSEQKKYYDAAARMIKESCLDQVILSRGQKIQPDQKIMLYIKTMGKPRQGYVFDPEKTIRIGRDRENNEICIRDNLVSAVHCCIYLYQGQPVVQDFNSSNGTWIKRGMRRHSVTTAERIFSGDRLLIGNEELKIQFFNFDMTQI</sequence>
<dbReference type="SUPFAM" id="SSF49879">
    <property type="entry name" value="SMAD/FHA domain"/>
    <property type="match status" value="1"/>
</dbReference>
<dbReference type="Proteomes" id="UP000824116">
    <property type="component" value="Unassembled WGS sequence"/>
</dbReference>
<protein>
    <submittedName>
        <fullName evidence="2">FHA domain-containing protein</fullName>
    </submittedName>
</protein>
<dbReference type="SMART" id="SM00240">
    <property type="entry name" value="FHA"/>
    <property type="match status" value="1"/>
</dbReference>
<comment type="caution">
    <text evidence="2">The sequence shown here is derived from an EMBL/GenBank/DDBJ whole genome shotgun (WGS) entry which is preliminary data.</text>
</comment>
<reference evidence="2" key="1">
    <citation type="journal article" date="2021" name="PeerJ">
        <title>Extensive microbial diversity within the chicken gut microbiome revealed by metagenomics and culture.</title>
        <authorList>
            <person name="Gilroy R."/>
            <person name="Ravi A."/>
            <person name="Getino M."/>
            <person name="Pursley I."/>
            <person name="Horton D.L."/>
            <person name="Alikhan N.F."/>
            <person name="Baker D."/>
            <person name="Gharbi K."/>
            <person name="Hall N."/>
            <person name="Watson M."/>
            <person name="Adriaenssens E.M."/>
            <person name="Foster-Nyarko E."/>
            <person name="Jarju S."/>
            <person name="Secka A."/>
            <person name="Antonio M."/>
            <person name="Oren A."/>
            <person name="Chaudhuri R.R."/>
            <person name="La Ragione R."/>
            <person name="Hildebrand F."/>
            <person name="Pallen M.J."/>
        </authorList>
    </citation>
    <scope>NUCLEOTIDE SEQUENCE</scope>
    <source>
        <strain evidence="2">CHK196-3914</strain>
    </source>
</reference>